<dbReference type="PROSITE" id="PS51257">
    <property type="entry name" value="PROKAR_LIPOPROTEIN"/>
    <property type="match status" value="1"/>
</dbReference>
<dbReference type="EMBL" id="MAAO01000016">
    <property type="protein sequence ID" value="OUR93086.1"/>
    <property type="molecule type" value="Genomic_DNA"/>
</dbReference>
<dbReference type="GO" id="GO:0030288">
    <property type="term" value="C:outer membrane-bounded periplasmic space"/>
    <property type="evidence" value="ECO:0007669"/>
    <property type="project" value="UniProtKB-ARBA"/>
</dbReference>
<name>A0A1Y5F2D0_9BACT</name>
<feature type="domain" description="Solute-binding protein family 5" evidence="1">
    <location>
        <begin position="71"/>
        <end position="488"/>
    </location>
</feature>
<evidence type="ECO:0000259" key="1">
    <source>
        <dbReference type="Pfam" id="PF00496"/>
    </source>
</evidence>
<dbReference type="InterPro" id="IPR030678">
    <property type="entry name" value="Peptide/Ni-bd"/>
</dbReference>
<dbReference type="SUPFAM" id="SSF53850">
    <property type="entry name" value="Periplasmic binding protein-like II"/>
    <property type="match status" value="1"/>
</dbReference>
<dbReference type="GO" id="GO:0015833">
    <property type="term" value="P:peptide transport"/>
    <property type="evidence" value="ECO:0007669"/>
    <property type="project" value="TreeGrafter"/>
</dbReference>
<accession>A0A1Y5F2D0</accession>
<dbReference type="AlphaFoldDB" id="A0A1Y5F2D0"/>
<dbReference type="GO" id="GO:0043190">
    <property type="term" value="C:ATP-binding cassette (ABC) transporter complex"/>
    <property type="evidence" value="ECO:0007669"/>
    <property type="project" value="InterPro"/>
</dbReference>
<evidence type="ECO:0000313" key="3">
    <source>
        <dbReference type="Proteomes" id="UP000196531"/>
    </source>
</evidence>
<dbReference type="Gene3D" id="3.40.190.10">
    <property type="entry name" value="Periplasmic binding protein-like II"/>
    <property type="match status" value="1"/>
</dbReference>
<dbReference type="Pfam" id="PF00496">
    <property type="entry name" value="SBP_bac_5"/>
    <property type="match status" value="1"/>
</dbReference>
<organism evidence="2 3">
    <name type="scientific">Halobacteriovorax marinus</name>
    <dbReference type="NCBI Taxonomy" id="97084"/>
    <lineage>
        <taxon>Bacteria</taxon>
        <taxon>Pseudomonadati</taxon>
        <taxon>Bdellovibrionota</taxon>
        <taxon>Bacteriovoracia</taxon>
        <taxon>Bacteriovoracales</taxon>
        <taxon>Halobacteriovoraceae</taxon>
        <taxon>Halobacteriovorax</taxon>
    </lineage>
</organism>
<dbReference type="Gene3D" id="3.10.105.10">
    <property type="entry name" value="Dipeptide-binding Protein, Domain 3"/>
    <property type="match status" value="1"/>
</dbReference>
<evidence type="ECO:0000313" key="2">
    <source>
        <dbReference type="EMBL" id="OUR93086.1"/>
    </source>
</evidence>
<dbReference type="PIRSF" id="PIRSF002741">
    <property type="entry name" value="MppA"/>
    <property type="match status" value="1"/>
</dbReference>
<reference evidence="3" key="1">
    <citation type="journal article" date="2017" name="Proc. Natl. Acad. Sci. U.S.A.">
        <title>Simulation of Deepwater Horizon oil plume reveals substrate specialization within a complex community of hydrocarbon-degraders.</title>
        <authorList>
            <person name="Hu P."/>
            <person name="Dubinsky E.A."/>
            <person name="Probst A.J."/>
            <person name="Wang J."/>
            <person name="Sieber C.M.K."/>
            <person name="Tom L.M."/>
            <person name="Gardinali P."/>
            <person name="Banfield J.F."/>
            <person name="Atlas R.M."/>
            <person name="Andersen G.L."/>
        </authorList>
    </citation>
    <scope>NUCLEOTIDE SEQUENCE [LARGE SCALE GENOMIC DNA]</scope>
</reference>
<dbReference type="PANTHER" id="PTHR30290:SF34">
    <property type="entry name" value="ABC TRANSPORTER, PERIPLASMIC OLIGO-PEPTIDE BINDING PROTEIN, PUTATIVE-RELATED"/>
    <property type="match status" value="1"/>
</dbReference>
<dbReference type="InterPro" id="IPR039424">
    <property type="entry name" value="SBP_5"/>
</dbReference>
<dbReference type="Proteomes" id="UP000196531">
    <property type="component" value="Unassembled WGS sequence"/>
</dbReference>
<sequence length="574" mass="66859">MKLINIFFICSVITFISCTKKDYSSALNVSLSGEISTLDPANSYDTISASIVYQGYEQLYEYHYLKRPYTLQPLLAEGMPLIENEGKKYTIKIRKGIQYHDDPAFKGKKRFVLARDFVNQIKRLAYLPTNSNGWWLFDQKIKGLNEFRQKAKRSFDNFKNNEISGLYTTDDHTLVIELNEPYPQMIYTLAMSFTSPIPIEAIEMYENNLNEKIIGTGPYKLDKWESINKLKLIRNENYRKSFYPGQGDRIANSRNLLADAGKVIPFIDKIEYNVYKEAQTRWLNFKAKKIDYLVIPKDNYSSAVDPNGNLTEELQKEKIRLQIFPTLTYWWLSFNMQDPLLGKNLNLRKAIAHAIDVERYIQVFTNNIGQKSNSIFPPGIPGYDPSSKLPYTHDKEEAKKYLKKAGYPEGKGLPALTYDVRGVSATNRQQADFIKSELAKIGIKVQIALNTFPAFLEKARQGKLQFWQDGWALDYPDAENVLQLLISRNHAPGPNSTFYENKIFDKLFDKMKVLPNGPQKVDLMKRMEQIIVDELPWIMQYYSRNYILYHERLKNYRHSDLIYNNFKYLNLNNQ</sequence>
<gene>
    <name evidence="2" type="ORF">A9Q84_21520</name>
</gene>
<comment type="caution">
    <text evidence="2">The sequence shown here is derived from an EMBL/GenBank/DDBJ whole genome shotgun (WGS) entry which is preliminary data.</text>
</comment>
<proteinExistence type="predicted"/>
<protein>
    <recommendedName>
        <fullName evidence="1">Solute-binding protein family 5 domain-containing protein</fullName>
    </recommendedName>
</protein>
<dbReference type="Gene3D" id="3.90.76.10">
    <property type="entry name" value="Dipeptide-binding Protein, Domain 1"/>
    <property type="match status" value="1"/>
</dbReference>
<dbReference type="InterPro" id="IPR000914">
    <property type="entry name" value="SBP_5_dom"/>
</dbReference>
<dbReference type="PANTHER" id="PTHR30290">
    <property type="entry name" value="PERIPLASMIC BINDING COMPONENT OF ABC TRANSPORTER"/>
    <property type="match status" value="1"/>
</dbReference>
<dbReference type="GO" id="GO:1904680">
    <property type="term" value="F:peptide transmembrane transporter activity"/>
    <property type="evidence" value="ECO:0007669"/>
    <property type="project" value="TreeGrafter"/>
</dbReference>